<dbReference type="PANTHER" id="PTHR24416">
    <property type="entry name" value="TYROSINE-PROTEIN KINASE RECEPTOR"/>
    <property type="match status" value="1"/>
</dbReference>
<dbReference type="RefSeq" id="XP_022083851.1">
    <property type="nucleotide sequence ID" value="XM_022228159.1"/>
</dbReference>
<dbReference type="GeneID" id="110975574"/>
<feature type="domain" description="Protein kinase" evidence="12">
    <location>
        <begin position="56"/>
        <end position="328"/>
    </location>
</feature>
<evidence type="ECO:0000259" key="12">
    <source>
        <dbReference type="PROSITE" id="PS50011"/>
    </source>
</evidence>
<feature type="binding site" evidence="10">
    <location>
        <position position="211"/>
    </location>
    <ligand>
        <name>Mg(2+)</name>
        <dbReference type="ChEBI" id="CHEBI:18420"/>
    </ligand>
</feature>
<keyword evidence="4" id="KW-0418">Kinase</keyword>
<evidence type="ECO:0000256" key="9">
    <source>
        <dbReference type="PIRSR" id="PIRSR000615-2"/>
    </source>
</evidence>
<dbReference type="Pfam" id="PF07714">
    <property type="entry name" value="PK_Tyr_Ser-Thr"/>
    <property type="match status" value="1"/>
</dbReference>
<dbReference type="GO" id="GO:0004714">
    <property type="term" value="F:transmembrane receptor protein tyrosine kinase activity"/>
    <property type="evidence" value="ECO:0007669"/>
    <property type="project" value="UniProtKB-EC"/>
</dbReference>
<dbReference type="GO" id="GO:0005886">
    <property type="term" value="C:plasma membrane"/>
    <property type="evidence" value="ECO:0007669"/>
    <property type="project" value="TreeGrafter"/>
</dbReference>
<dbReference type="InterPro" id="IPR020635">
    <property type="entry name" value="Tyr_kinase_cat_dom"/>
</dbReference>
<feature type="active site" description="Proton acceptor" evidence="8">
    <location>
        <position position="193"/>
    </location>
</feature>
<dbReference type="PROSITE" id="PS00107">
    <property type="entry name" value="PROTEIN_KINASE_ATP"/>
    <property type="match status" value="1"/>
</dbReference>
<comment type="subcellular location">
    <subcellularLocation>
        <location evidence="1">Membrane</location>
        <topology evidence="1">Single-pass membrane protein</topology>
    </subcellularLocation>
</comment>
<evidence type="ECO:0000256" key="10">
    <source>
        <dbReference type="PIRSR" id="PIRSR000615-3"/>
    </source>
</evidence>
<comment type="catalytic activity">
    <reaction evidence="7">
        <text>L-tyrosyl-[protein] + ATP = O-phospho-L-tyrosyl-[protein] + ADP + H(+)</text>
        <dbReference type="Rhea" id="RHEA:10596"/>
        <dbReference type="Rhea" id="RHEA-COMP:10136"/>
        <dbReference type="Rhea" id="RHEA-COMP:20101"/>
        <dbReference type="ChEBI" id="CHEBI:15378"/>
        <dbReference type="ChEBI" id="CHEBI:30616"/>
        <dbReference type="ChEBI" id="CHEBI:46858"/>
        <dbReference type="ChEBI" id="CHEBI:61978"/>
        <dbReference type="ChEBI" id="CHEBI:456216"/>
        <dbReference type="EC" id="2.7.10.1"/>
    </reaction>
</comment>
<dbReference type="Gene3D" id="1.10.510.10">
    <property type="entry name" value="Transferase(Phosphotransferase) domain 1"/>
    <property type="match status" value="1"/>
</dbReference>
<keyword evidence="10" id="KW-0479">Metal-binding</keyword>
<evidence type="ECO:0000256" key="4">
    <source>
        <dbReference type="ARBA" id="ARBA00022777"/>
    </source>
</evidence>
<gene>
    <name evidence="14" type="primary">LOC110975574</name>
</gene>
<dbReference type="PRINTS" id="PR00109">
    <property type="entry name" value="TYRKINASE"/>
</dbReference>
<evidence type="ECO:0000256" key="8">
    <source>
        <dbReference type="PIRSR" id="PIRSR000615-1"/>
    </source>
</evidence>
<dbReference type="OMA" id="WERRKCE"/>
<evidence type="ECO:0000256" key="11">
    <source>
        <dbReference type="PROSITE-ProRule" id="PRU10141"/>
    </source>
</evidence>
<dbReference type="OrthoDB" id="28230at2759"/>
<evidence type="ECO:0000256" key="6">
    <source>
        <dbReference type="ARBA" id="ARBA00023137"/>
    </source>
</evidence>
<dbReference type="CDD" id="cd00192">
    <property type="entry name" value="PTKc"/>
    <property type="match status" value="1"/>
</dbReference>
<keyword evidence="5 9" id="KW-0067">ATP-binding</keyword>
<dbReference type="PIRSF" id="PIRSF000615">
    <property type="entry name" value="TyrPK_CSF1-R"/>
    <property type="match status" value="1"/>
</dbReference>
<evidence type="ECO:0000256" key="1">
    <source>
        <dbReference type="ARBA" id="ARBA00004167"/>
    </source>
</evidence>
<keyword evidence="2" id="KW-0808">Transferase</keyword>
<organism evidence="13 14">
    <name type="scientific">Acanthaster planci</name>
    <name type="common">Crown-of-thorns starfish</name>
    <dbReference type="NCBI Taxonomy" id="133434"/>
    <lineage>
        <taxon>Eukaryota</taxon>
        <taxon>Metazoa</taxon>
        <taxon>Echinodermata</taxon>
        <taxon>Eleutherozoa</taxon>
        <taxon>Asterozoa</taxon>
        <taxon>Asteroidea</taxon>
        <taxon>Valvatacea</taxon>
        <taxon>Valvatida</taxon>
        <taxon>Acanthasteridae</taxon>
        <taxon>Acanthaster</taxon>
    </lineage>
</organism>
<dbReference type="InterPro" id="IPR000719">
    <property type="entry name" value="Prot_kinase_dom"/>
</dbReference>
<dbReference type="InterPro" id="IPR017441">
    <property type="entry name" value="Protein_kinase_ATP_BS"/>
</dbReference>
<reference evidence="14" key="1">
    <citation type="submission" date="2025-08" db="UniProtKB">
        <authorList>
            <consortium name="RefSeq"/>
        </authorList>
    </citation>
    <scope>IDENTIFICATION</scope>
</reference>
<evidence type="ECO:0000256" key="7">
    <source>
        <dbReference type="ARBA" id="ARBA00051243"/>
    </source>
</evidence>
<dbReference type="GO" id="GO:0046872">
    <property type="term" value="F:metal ion binding"/>
    <property type="evidence" value="ECO:0007669"/>
    <property type="project" value="UniProtKB-KW"/>
</dbReference>
<dbReference type="SMART" id="SM00219">
    <property type="entry name" value="TyrKc"/>
    <property type="match status" value="1"/>
</dbReference>
<feature type="binding site" evidence="9">
    <location>
        <position position="197"/>
    </location>
    <ligand>
        <name>ATP</name>
        <dbReference type="ChEBI" id="CHEBI:30616"/>
    </ligand>
</feature>
<feature type="binding site" evidence="9">
    <location>
        <begin position="63"/>
        <end position="70"/>
    </location>
    <ligand>
        <name>ATP</name>
        <dbReference type="ChEBI" id="CHEBI:30616"/>
    </ligand>
</feature>
<dbReference type="GO" id="GO:0043235">
    <property type="term" value="C:receptor complex"/>
    <property type="evidence" value="ECO:0007669"/>
    <property type="project" value="TreeGrafter"/>
</dbReference>
<dbReference type="PANTHER" id="PTHR24416:SF621">
    <property type="entry name" value="TYROSINE KINASE RECEPTOR CAD96CA"/>
    <property type="match status" value="1"/>
</dbReference>
<name>A0A8B7XVE5_ACAPL</name>
<feature type="binding site" evidence="10">
    <location>
        <position position="198"/>
    </location>
    <ligand>
        <name>Mg(2+)</name>
        <dbReference type="ChEBI" id="CHEBI:18420"/>
    </ligand>
</feature>
<proteinExistence type="predicted"/>
<feature type="binding site" evidence="9 11">
    <location>
        <position position="89"/>
    </location>
    <ligand>
        <name>ATP</name>
        <dbReference type="ChEBI" id="CHEBI:30616"/>
    </ligand>
</feature>
<accession>A0A8B7XVE5</accession>
<sequence>MWSGISATTGMHHVVPVGSREVSVGDAPASSEIAVQVPETPAQVDCPDFEFRREGIHLEEVIGNGFYGQVVKAKSDGILEGESTTVAVKILKGHASTTDFKNELAIFRALEKHPFVVSFLGSCTEKEPFYMIMEYVPNGTLEAFITRKRLAWTETRLTGLMKEAMNPLRILLFGFQIASGMEYLSSKHLVHRDLATRNVLLDEGLTCKLCDFGLARDVKGIGQYTQKSGNAIPFRWLALECIRDSIYTTKSDVWSFGVLMWELMTLGAQPYTDMSFEAMVVYLLGGFRLPRPAHCGEEIYVLMSECWTTEPEFRPSFTDLRQRLDCLLKLDSKLMDMSQFTSDVYLYQNPLVQTYLLGEA</sequence>
<dbReference type="Gene3D" id="3.30.200.20">
    <property type="entry name" value="Phosphorylase Kinase, domain 1"/>
    <property type="match status" value="1"/>
</dbReference>
<keyword evidence="6" id="KW-0829">Tyrosine-protein kinase</keyword>
<evidence type="ECO:0000256" key="3">
    <source>
        <dbReference type="ARBA" id="ARBA00022741"/>
    </source>
</evidence>
<evidence type="ECO:0000313" key="13">
    <source>
        <dbReference type="Proteomes" id="UP000694845"/>
    </source>
</evidence>
<dbReference type="InterPro" id="IPR011009">
    <property type="entry name" value="Kinase-like_dom_sf"/>
</dbReference>
<dbReference type="Proteomes" id="UP000694845">
    <property type="component" value="Unplaced"/>
</dbReference>
<dbReference type="InterPro" id="IPR050122">
    <property type="entry name" value="RTK"/>
</dbReference>
<dbReference type="AlphaFoldDB" id="A0A8B7XVE5"/>
<evidence type="ECO:0000256" key="5">
    <source>
        <dbReference type="ARBA" id="ARBA00022840"/>
    </source>
</evidence>
<dbReference type="GO" id="GO:0005524">
    <property type="term" value="F:ATP binding"/>
    <property type="evidence" value="ECO:0007669"/>
    <property type="project" value="UniProtKB-UniRule"/>
</dbReference>
<evidence type="ECO:0000256" key="2">
    <source>
        <dbReference type="ARBA" id="ARBA00022679"/>
    </source>
</evidence>
<dbReference type="FunFam" id="1.10.510.10:FF:000554">
    <property type="entry name" value="Predicted protein"/>
    <property type="match status" value="1"/>
</dbReference>
<keyword evidence="3 9" id="KW-0547">Nucleotide-binding</keyword>
<keyword evidence="10" id="KW-0460">Magnesium</keyword>
<dbReference type="SUPFAM" id="SSF56112">
    <property type="entry name" value="Protein kinase-like (PK-like)"/>
    <property type="match status" value="1"/>
</dbReference>
<protein>
    <submittedName>
        <fullName evidence="14">Tyrosine kinase receptor Cad96Ca-like</fullName>
    </submittedName>
</protein>
<dbReference type="PROSITE" id="PS00109">
    <property type="entry name" value="PROTEIN_KINASE_TYR"/>
    <property type="match status" value="1"/>
</dbReference>
<dbReference type="PROSITE" id="PS50011">
    <property type="entry name" value="PROTEIN_KINASE_DOM"/>
    <property type="match status" value="1"/>
</dbReference>
<evidence type="ECO:0000313" key="14">
    <source>
        <dbReference type="RefSeq" id="XP_022083851.1"/>
    </source>
</evidence>
<dbReference type="InterPro" id="IPR008266">
    <property type="entry name" value="Tyr_kinase_AS"/>
</dbReference>
<dbReference type="KEGG" id="aplc:110975574"/>
<dbReference type="GO" id="GO:0007169">
    <property type="term" value="P:cell surface receptor protein tyrosine kinase signaling pathway"/>
    <property type="evidence" value="ECO:0007669"/>
    <property type="project" value="TreeGrafter"/>
</dbReference>
<dbReference type="InterPro" id="IPR001245">
    <property type="entry name" value="Ser-Thr/Tyr_kinase_cat_dom"/>
</dbReference>
<keyword evidence="13" id="KW-1185">Reference proteome</keyword>